<keyword evidence="2" id="KW-0285">Flavoprotein</keyword>
<dbReference type="AlphaFoldDB" id="A0A3N5YP58"/>
<feature type="binding site" evidence="2">
    <location>
        <position position="345"/>
    </location>
    <ligand>
        <name>FAD</name>
        <dbReference type="ChEBI" id="CHEBI:57692"/>
    </ligand>
</feature>
<dbReference type="RefSeq" id="WP_124027482.1">
    <property type="nucleotide sequence ID" value="NZ_JBHRSN010000015.1"/>
</dbReference>
<keyword evidence="4" id="KW-1185">Reference proteome</keyword>
<keyword evidence="2" id="KW-0547">Nucleotide-binding</keyword>
<dbReference type="SUPFAM" id="SSF51905">
    <property type="entry name" value="FAD/NAD(P)-binding domain"/>
    <property type="match status" value="1"/>
</dbReference>
<evidence type="ECO:0000256" key="1">
    <source>
        <dbReference type="PIRSR" id="PIRSR011396-1"/>
    </source>
</evidence>
<dbReference type="InterPro" id="IPR050816">
    <property type="entry name" value="Flavin-dep_Halogenase_NPB"/>
</dbReference>
<gene>
    <name evidence="3" type="ORF">DRW07_08695</name>
</gene>
<reference evidence="3 4" key="1">
    <citation type="submission" date="2018-11" db="EMBL/GenBank/DDBJ databases">
        <authorList>
            <person name="Ye M.-Q."/>
            <person name="Du Z.-J."/>
        </authorList>
    </citation>
    <scope>NUCLEOTIDE SEQUENCE [LARGE SCALE GENOMIC DNA]</scope>
    <source>
        <strain evidence="3 4">U0105</strain>
    </source>
</reference>
<proteinExistence type="predicted"/>
<dbReference type="PANTHER" id="PTHR43747">
    <property type="entry name" value="FAD-BINDING PROTEIN"/>
    <property type="match status" value="1"/>
</dbReference>
<dbReference type="Proteomes" id="UP000275281">
    <property type="component" value="Unassembled WGS sequence"/>
</dbReference>
<evidence type="ECO:0000313" key="4">
    <source>
        <dbReference type="Proteomes" id="UP000275281"/>
    </source>
</evidence>
<feature type="binding site" evidence="2">
    <location>
        <position position="332"/>
    </location>
    <ligand>
        <name>FAD</name>
        <dbReference type="ChEBI" id="CHEBI:57692"/>
    </ligand>
</feature>
<dbReference type="EMBL" id="RPOK01000002">
    <property type="protein sequence ID" value="RPJ67581.1"/>
    <property type="molecule type" value="Genomic_DNA"/>
</dbReference>
<dbReference type="PIRSF" id="PIRSF011396">
    <property type="entry name" value="Trp_halogenase"/>
    <property type="match status" value="1"/>
</dbReference>
<dbReference type="InterPro" id="IPR036188">
    <property type="entry name" value="FAD/NAD-bd_sf"/>
</dbReference>
<dbReference type="GO" id="GO:0004497">
    <property type="term" value="F:monooxygenase activity"/>
    <property type="evidence" value="ECO:0007669"/>
    <property type="project" value="InterPro"/>
</dbReference>
<dbReference type="OrthoDB" id="7178350at2"/>
<feature type="binding site" evidence="2">
    <location>
        <position position="341"/>
    </location>
    <ligand>
        <name>L-tryptophan</name>
        <dbReference type="ChEBI" id="CHEBI:57912"/>
    </ligand>
</feature>
<sequence length="497" mass="56428">MNDTIKKVVVVGGGTAGWLSAALLKKVLGQTVELELVESESIGTVGVGEATIPPIRMLNNVLGLNEADVIRETKATIKLAIKFENWRVKGEGYFHTFGSPGRSYAFCHFHHFLNRARQQLGESSSIWDYDLNYLSAIEGRFAKMDVTDPILDMPFAYHFDASLYAKFLRKVAEQAGAVRTEGTIVDVTQHPGSGYIQGVRLANGREVTGDLFIDCSGFRGLLIQQQLNTGYIDWSHWLPCDRAIAIPSERHEHTLPYTRSIAHTAGWQWRIPLQHRNGNGHVYCSNYMSDDEALAVLKNNLDTAPLADPNFIKFKTGRRRKQWNKNVIAIGLSSGFLEPLESTSIHLIQSAIVRLLHLFPHQGINDSIMSEYNAQSALEFEQIRDFIILHYHVNERDDSQFWRDVRNMDVPERLRHKIDLFRQNGRLFNEHNDLFLDASWLQVMQGQGITPQDYHPMAKSIPQDKLIDMLKTIRKIKQDPVAQLPTHDEFLAKVCGN</sequence>
<dbReference type="GO" id="GO:0000166">
    <property type="term" value="F:nucleotide binding"/>
    <property type="evidence" value="ECO:0007669"/>
    <property type="project" value="UniProtKB-KW"/>
</dbReference>
<evidence type="ECO:0000313" key="3">
    <source>
        <dbReference type="EMBL" id="RPJ67581.1"/>
    </source>
</evidence>
<dbReference type="Gene3D" id="3.50.50.60">
    <property type="entry name" value="FAD/NAD(P)-binding domain"/>
    <property type="match status" value="1"/>
</dbReference>
<dbReference type="InterPro" id="IPR006905">
    <property type="entry name" value="Flavin_halogenase"/>
</dbReference>
<dbReference type="InterPro" id="IPR033856">
    <property type="entry name" value="Trp_halogen"/>
</dbReference>
<dbReference type="Pfam" id="PF04820">
    <property type="entry name" value="Trp_halogenase"/>
    <property type="match status" value="1"/>
</dbReference>
<evidence type="ECO:0000256" key="2">
    <source>
        <dbReference type="PIRSR" id="PIRSR011396-2"/>
    </source>
</evidence>
<name>A0A3N5YP58_9ALTE</name>
<accession>A0A3N5YP58</accession>
<keyword evidence="2" id="KW-0274">FAD</keyword>
<dbReference type="PANTHER" id="PTHR43747:SF4">
    <property type="entry name" value="FLAVIN-DEPENDENT TRYPTOPHAN HALOGENASE"/>
    <property type="match status" value="1"/>
</dbReference>
<comment type="caution">
    <text evidence="3">The sequence shown here is derived from an EMBL/GenBank/DDBJ whole genome shotgun (WGS) entry which is preliminary data.</text>
</comment>
<feature type="binding site" evidence="2">
    <location>
        <begin position="13"/>
        <end position="16"/>
    </location>
    <ligand>
        <name>FAD</name>
        <dbReference type="ChEBI" id="CHEBI:57692"/>
    </ligand>
</feature>
<organism evidence="3 4">
    <name type="scientific">Alteromonas sediminis</name>
    <dbReference type="NCBI Taxonomy" id="2259342"/>
    <lineage>
        <taxon>Bacteria</taxon>
        <taxon>Pseudomonadati</taxon>
        <taxon>Pseudomonadota</taxon>
        <taxon>Gammaproteobacteria</taxon>
        <taxon>Alteromonadales</taxon>
        <taxon>Alteromonadaceae</taxon>
        <taxon>Alteromonas/Salinimonas group</taxon>
        <taxon>Alteromonas</taxon>
    </lineage>
</organism>
<protein>
    <submittedName>
        <fullName evidence="3">Tryptophan 7-halogenase</fullName>
    </submittedName>
</protein>
<feature type="active site" evidence="1">
    <location>
        <position position="78"/>
    </location>
</feature>
<feature type="binding site" evidence="2">
    <location>
        <position position="78"/>
    </location>
    <ligand>
        <name>7-chloro-L-tryptophan</name>
        <dbReference type="ChEBI" id="CHEBI:58713"/>
    </ligand>
</feature>